<dbReference type="PANTHER" id="PTHR33678">
    <property type="entry name" value="BLL1576 PROTEIN"/>
    <property type="match status" value="1"/>
</dbReference>
<feature type="region of interest" description="Disordered" evidence="1">
    <location>
        <begin position="57"/>
        <end position="114"/>
    </location>
</feature>
<feature type="domain" description="DUF6444" evidence="4">
    <location>
        <begin position="30"/>
        <end position="97"/>
    </location>
</feature>
<protein>
    <submittedName>
        <fullName evidence="5">IS66 family transposase</fullName>
    </submittedName>
</protein>
<dbReference type="InterPro" id="IPR004291">
    <property type="entry name" value="Transposase_IS66_central"/>
</dbReference>
<comment type="caution">
    <text evidence="5">The sequence shown here is derived from an EMBL/GenBank/DDBJ whole genome shotgun (WGS) entry which is preliminary data.</text>
</comment>
<gene>
    <name evidence="5" type="ORF">GCM10009827_120150</name>
</gene>
<accession>A0ABP4PD54</accession>
<dbReference type="EMBL" id="BAAAQD010000076">
    <property type="protein sequence ID" value="GAA1578481.1"/>
    <property type="molecule type" value="Genomic_DNA"/>
</dbReference>
<evidence type="ECO:0000256" key="1">
    <source>
        <dbReference type="SAM" id="MobiDB-lite"/>
    </source>
</evidence>
<dbReference type="InterPro" id="IPR024474">
    <property type="entry name" value="Znf_dom_IS66"/>
</dbReference>
<organism evidence="5 6">
    <name type="scientific">Dactylosporangium maewongense</name>
    <dbReference type="NCBI Taxonomy" id="634393"/>
    <lineage>
        <taxon>Bacteria</taxon>
        <taxon>Bacillati</taxon>
        <taxon>Actinomycetota</taxon>
        <taxon>Actinomycetes</taxon>
        <taxon>Micromonosporales</taxon>
        <taxon>Micromonosporaceae</taxon>
        <taxon>Dactylosporangium</taxon>
    </lineage>
</organism>
<dbReference type="InterPro" id="IPR052344">
    <property type="entry name" value="Transposase-related"/>
</dbReference>
<evidence type="ECO:0000313" key="5">
    <source>
        <dbReference type="EMBL" id="GAA1578481.1"/>
    </source>
</evidence>
<evidence type="ECO:0000259" key="2">
    <source>
        <dbReference type="Pfam" id="PF03050"/>
    </source>
</evidence>
<keyword evidence="6" id="KW-1185">Reference proteome</keyword>
<reference evidence="6" key="1">
    <citation type="journal article" date="2019" name="Int. J. Syst. Evol. Microbiol.">
        <title>The Global Catalogue of Microorganisms (GCM) 10K type strain sequencing project: providing services to taxonomists for standard genome sequencing and annotation.</title>
        <authorList>
            <consortium name="The Broad Institute Genomics Platform"/>
            <consortium name="The Broad Institute Genome Sequencing Center for Infectious Disease"/>
            <person name="Wu L."/>
            <person name="Ma J."/>
        </authorList>
    </citation>
    <scope>NUCLEOTIDE SEQUENCE [LARGE SCALE GENOMIC DNA]</scope>
    <source>
        <strain evidence="6">JCM 15933</strain>
    </source>
</reference>
<evidence type="ECO:0000259" key="4">
    <source>
        <dbReference type="Pfam" id="PF20042"/>
    </source>
</evidence>
<evidence type="ECO:0000259" key="3">
    <source>
        <dbReference type="Pfam" id="PF13005"/>
    </source>
</evidence>
<proteinExistence type="predicted"/>
<dbReference type="PANTHER" id="PTHR33678:SF1">
    <property type="entry name" value="BLL1576 PROTEIN"/>
    <property type="match status" value="1"/>
</dbReference>
<sequence length="485" mass="52519">MVWCILGGVSGSPSLAQLLERLARLDAVLAERDAEIAERDARIEALTRRVADLEALLRKDSRTSSKPPSSDGPGKPPPRSRREQSGRLPGKQPGEAGFTLRQVDRPDQVRVHRPDACDGCGSSLRRAPVTSVEARQVFDLPEVRLRVVEHRLQHRRCRCGAVTMAAVPDGVGAPAQYGPRVRAIGAYLVGYQHLPYERACETLTDLLGVGMSVGTLVTVLTRTSDRLTPFLQAVREQIAAAPVAHFDETSPRVAGANAWVHSASTETLSLFYVHASRGHDAIAAAGVLPVFAGIAVHDGYTPYRRYGAAHALCNAHHLRELAGILDTDPAQTWAAGMIRLLCEINNTTRHARTGGAHAIEDRLLAVYRRRYDTIIAAGMTANPSPAGHSARSPAANLLARLGGFATDVLRFAHDLRVPFDNSLAERDIRMVKLRQKISGGLRTFAGAETFCAIRSYLSTARKHGINALDALTSLHNGRTWLPGTS</sequence>
<feature type="domain" description="Transposase IS66 central" evidence="2">
    <location>
        <begin position="176"/>
        <end position="448"/>
    </location>
</feature>
<evidence type="ECO:0000313" key="6">
    <source>
        <dbReference type="Proteomes" id="UP001501470"/>
    </source>
</evidence>
<feature type="compositionally biased region" description="Basic and acidic residues" evidence="1">
    <location>
        <begin position="102"/>
        <end position="114"/>
    </location>
</feature>
<dbReference type="Pfam" id="PF20042">
    <property type="entry name" value="DUF6444"/>
    <property type="match status" value="1"/>
</dbReference>
<dbReference type="Pfam" id="PF03050">
    <property type="entry name" value="DDE_Tnp_IS66"/>
    <property type="match status" value="1"/>
</dbReference>
<dbReference type="Proteomes" id="UP001501470">
    <property type="component" value="Unassembled WGS sequence"/>
</dbReference>
<name>A0ABP4PD54_9ACTN</name>
<dbReference type="NCBIfam" id="NF033517">
    <property type="entry name" value="transpos_IS66"/>
    <property type="match status" value="1"/>
</dbReference>
<dbReference type="Pfam" id="PF13005">
    <property type="entry name" value="zf-IS66"/>
    <property type="match status" value="1"/>
</dbReference>
<feature type="compositionally biased region" description="Low complexity" evidence="1">
    <location>
        <begin position="64"/>
        <end position="73"/>
    </location>
</feature>
<dbReference type="InterPro" id="IPR045618">
    <property type="entry name" value="DUF6444"/>
</dbReference>
<feature type="domain" description="Transposase IS66 zinc-finger binding" evidence="3">
    <location>
        <begin position="114"/>
        <end position="159"/>
    </location>
</feature>